<evidence type="ECO:0000256" key="1">
    <source>
        <dbReference type="SAM" id="Phobius"/>
    </source>
</evidence>
<dbReference type="RefSeq" id="WP_086036674.1">
    <property type="nucleotide sequence ID" value="NZ_CP046051.1"/>
</dbReference>
<dbReference type="EMBL" id="CP046051">
    <property type="protein sequence ID" value="QKN24612.1"/>
    <property type="molecule type" value="Genomic_DNA"/>
</dbReference>
<dbReference type="PANTHER" id="PTHR31446">
    <property type="entry name" value="ACID PHOSPHATASE/VANADIUM-DEPENDENT HALOPEROXIDASE-RELATED PROTEIN"/>
    <property type="match status" value="1"/>
</dbReference>
<gene>
    <name evidence="2" type="ORF">GJQ69_09085</name>
    <name evidence="3" type="ORF">GKP14_03240</name>
</gene>
<dbReference type="Pfam" id="PF02681">
    <property type="entry name" value="DUF212"/>
    <property type="match status" value="1"/>
</dbReference>
<evidence type="ECO:0000313" key="2">
    <source>
        <dbReference type="EMBL" id="QKN24612.1"/>
    </source>
</evidence>
<proteinExistence type="predicted"/>
<evidence type="ECO:0000313" key="5">
    <source>
        <dbReference type="Proteomes" id="UP000509623"/>
    </source>
</evidence>
<reference evidence="3" key="2">
    <citation type="journal article" date="2021" name="Appl. Environ. Microbiol.">
        <title>Adaptability of a Caproate-Producing Bacterium Contributes to Its Dominance in an Anaerobic Fermentation System.</title>
        <authorList>
            <person name="Wang H."/>
            <person name="Gu Y."/>
            <person name="Zhou W."/>
            <person name="Zhao D."/>
            <person name="Qiao Z."/>
            <person name="Zheng J."/>
            <person name="Gao J."/>
            <person name="Chen X."/>
            <person name="Ren C."/>
            <person name="Xu Y."/>
        </authorList>
    </citation>
    <scope>NUCLEOTIDE SEQUENCE</scope>
    <source>
        <strain evidence="3">JNU-WLY1368</strain>
    </source>
</reference>
<dbReference type="KEGG" id="clf:GJQ69_09085"/>
<dbReference type="EMBL" id="CP046161">
    <property type="protein sequence ID" value="QKO30112.1"/>
    <property type="molecule type" value="Genomic_DNA"/>
</dbReference>
<protein>
    <submittedName>
        <fullName evidence="2">Divergent PAP2 family protein</fullName>
    </submittedName>
</protein>
<dbReference type="AlphaFoldDB" id="A0A859DUK7"/>
<reference evidence="4 5" key="1">
    <citation type="submission" date="2019-11" db="EMBL/GenBank/DDBJ databases">
        <authorList>
            <person name="Ren C."/>
            <person name="Wang H."/>
            <person name="Xu Y."/>
        </authorList>
    </citation>
    <scope>NUCLEOTIDE SEQUENCE [LARGE SCALE GENOMIC DNA]</scope>
    <source>
        <strain evidence="5">JNU-WLY1368</strain>
        <strain evidence="2 4">LBM 19010</strain>
    </source>
</reference>
<dbReference type="Proteomes" id="UP000509623">
    <property type="component" value="Chromosome"/>
</dbReference>
<evidence type="ECO:0000313" key="3">
    <source>
        <dbReference type="EMBL" id="QKO30112.1"/>
    </source>
</evidence>
<keyword evidence="1" id="KW-1133">Transmembrane helix</keyword>
<feature type="transmembrane region" description="Helical" evidence="1">
    <location>
        <begin position="47"/>
        <end position="79"/>
    </location>
</feature>
<name>A0A859DUK7_9FIRM</name>
<organism evidence="2 4">
    <name type="scientific">Caproicibacterium lactatifermentans</name>
    <dbReference type="NCBI Taxonomy" id="2666138"/>
    <lineage>
        <taxon>Bacteria</taxon>
        <taxon>Bacillati</taxon>
        <taxon>Bacillota</taxon>
        <taxon>Clostridia</taxon>
        <taxon>Eubacteriales</taxon>
        <taxon>Oscillospiraceae</taxon>
        <taxon>Caproicibacterium</taxon>
    </lineage>
</organism>
<dbReference type="PANTHER" id="PTHR31446:SF29">
    <property type="entry name" value="ACID PHOSPHATASE_VANADIUM-DEPENDENT HALOPEROXIDASE-RELATED PROTEIN"/>
    <property type="match status" value="1"/>
</dbReference>
<feature type="transmembrane region" description="Helical" evidence="1">
    <location>
        <begin position="122"/>
        <end position="141"/>
    </location>
</feature>
<dbReference type="Proteomes" id="UP000501316">
    <property type="component" value="Chromosome"/>
</dbReference>
<sequence length="145" mass="15545">MNWIIVSAVLAWLAAQLIKVAVCLVRHQELTLHDWIGTGGMPSSHSAFVCSTAFGCGMVCGFDSVAFALGVALAAVVIYDALGIRWQSGLHAATLNRLEARVEPEKNTPPLETRLGHRPLEVTCGGLLGILISLLIFKVFLPLPN</sequence>
<dbReference type="InterPro" id="IPR003832">
    <property type="entry name" value="DUF212"/>
</dbReference>
<keyword evidence="1" id="KW-0472">Membrane</keyword>
<keyword evidence="5" id="KW-1185">Reference proteome</keyword>
<reference evidence="3" key="3">
    <citation type="journal article" date="2022" name="Int. J. Syst. Evol. Microbiol.">
        <title>Caproicibacterium lactatifermentans sp. nov., isolated from pit clay used for the production of Chinese strong aroma-type liquor.</title>
        <authorList>
            <person name="Wang H."/>
            <person name="Gu Y."/>
            <person name="Zhao D."/>
            <person name="Qiao Z."/>
            <person name="Zheng J."/>
            <person name="Gao J."/>
            <person name="Ren C."/>
            <person name="Xu Y."/>
        </authorList>
    </citation>
    <scope>NUCLEOTIDE SEQUENCE</scope>
    <source>
        <strain evidence="3">JNU-WLY1368</strain>
    </source>
</reference>
<evidence type="ECO:0000313" key="4">
    <source>
        <dbReference type="Proteomes" id="UP000501316"/>
    </source>
</evidence>
<keyword evidence="1" id="KW-0812">Transmembrane</keyword>
<accession>A0A859DUK7</accession>